<dbReference type="GeneID" id="28987856"/>
<dbReference type="Proteomes" id="UP000053611">
    <property type="component" value="Unassembled WGS sequence"/>
</dbReference>
<organism evidence="2 3">
    <name type="scientific">Cutaneotrichosporon oleaginosum</name>
    <dbReference type="NCBI Taxonomy" id="879819"/>
    <lineage>
        <taxon>Eukaryota</taxon>
        <taxon>Fungi</taxon>
        <taxon>Dikarya</taxon>
        <taxon>Basidiomycota</taxon>
        <taxon>Agaricomycotina</taxon>
        <taxon>Tremellomycetes</taxon>
        <taxon>Trichosporonales</taxon>
        <taxon>Trichosporonaceae</taxon>
        <taxon>Cutaneotrichosporon</taxon>
    </lineage>
</organism>
<keyword evidence="3" id="KW-1185">Reference proteome</keyword>
<reference evidence="2 3" key="1">
    <citation type="submission" date="2015-03" db="EMBL/GenBank/DDBJ databases">
        <title>Genomics and transcriptomics of the oil-accumulating basidiomycete yeast T. oleaginosus allow insights into substrate utilization and the diverse evolutionary trajectories of mating systems in fungi.</title>
        <authorList>
            <consortium name="DOE Joint Genome Institute"/>
            <person name="Kourist R."/>
            <person name="Kracht O."/>
            <person name="Bracharz F."/>
            <person name="Lipzen A."/>
            <person name="Nolan M."/>
            <person name="Ohm R."/>
            <person name="Grigoriev I."/>
            <person name="Sun S."/>
            <person name="Heitman J."/>
            <person name="Bruck T."/>
            <person name="Nowrousian M."/>
        </authorList>
    </citation>
    <scope>NUCLEOTIDE SEQUENCE [LARGE SCALE GENOMIC DNA]</scope>
    <source>
        <strain evidence="2 3">IBC0246</strain>
    </source>
</reference>
<proteinExistence type="predicted"/>
<feature type="region of interest" description="Disordered" evidence="1">
    <location>
        <begin position="1"/>
        <end position="36"/>
    </location>
</feature>
<evidence type="ECO:0000313" key="2">
    <source>
        <dbReference type="EMBL" id="KLT46143.1"/>
    </source>
</evidence>
<dbReference type="AlphaFoldDB" id="A0A0J0XYL8"/>
<accession>A0A0J0XYL8</accession>
<feature type="region of interest" description="Disordered" evidence="1">
    <location>
        <begin position="128"/>
        <end position="162"/>
    </location>
</feature>
<dbReference type="EMBL" id="KQ087178">
    <property type="protein sequence ID" value="KLT46143.1"/>
    <property type="molecule type" value="Genomic_DNA"/>
</dbReference>
<evidence type="ECO:0000256" key="1">
    <source>
        <dbReference type="SAM" id="MobiDB-lite"/>
    </source>
</evidence>
<evidence type="ECO:0000313" key="3">
    <source>
        <dbReference type="Proteomes" id="UP000053611"/>
    </source>
</evidence>
<protein>
    <submittedName>
        <fullName evidence="2">Uncharacterized protein</fullName>
    </submittedName>
</protein>
<sequence>MAPGGPTLAPLPTCRRHPDSSVAPPLTQGVLSSSGPASPIAALVCCRRARRDLTDAGPYAGTPDRRPLPVTFGGKRVASIEHRLVQRALHYGTELPSSVADVASSGCAPRWGVGGGVGVSGAMLASRSVERNVSERPVSGRRAISRQSPSHQPGASNASQYTGTEWPMSANAYANWKLLALLDICHIQ</sequence>
<gene>
    <name evidence="2" type="ORF">CC85DRAFT_55762</name>
</gene>
<name>A0A0J0XYL8_9TREE</name>
<feature type="compositionally biased region" description="Polar residues" evidence="1">
    <location>
        <begin position="145"/>
        <end position="162"/>
    </location>
</feature>
<dbReference type="RefSeq" id="XP_018282634.1">
    <property type="nucleotide sequence ID" value="XM_018427253.1"/>
</dbReference>